<dbReference type="AlphaFoldDB" id="A0A8H5UVS8"/>
<dbReference type="SMART" id="SM00320">
    <property type="entry name" value="WD40"/>
    <property type="match status" value="3"/>
</dbReference>
<proteinExistence type="inferred from homology"/>
<dbReference type="GO" id="GO:0005829">
    <property type="term" value="C:cytosol"/>
    <property type="evidence" value="ECO:0007669"/>
    <property type="project" value="TreeGrafter"/>
</dbReference>
<feature type="region of interest" description="Disordered" evidence="8">
    <location>
        <begin position="512"/>
        <end position="547"/>
    </location>
</feature>
<keyword evidence="3 6" id="KW-0819">tRNA processing</keyword>
<dbReference type="RefSeq" id="XP_036536245.1">
    <property type="nucleotide sequence ID" value="XM_036686683.1"/>
</dbReference>
<dbReference type="GO" id="GO:0043527">
    <property type="term" value="C:tRNA methyltransferase complex"/>
    <property type="evidence" value="ECO:0007669"/>
    <property type="project" value="TreeGrafter"/>
</dbReference>
<dbReference type="EMBL" id="JAAOAV010000112">
    <property type="protein sequence ID" value="KAF5601127.1"/>
    <property type="molecule type" value="Genomic_DNA"/>
</dbReference>
<dbReference type="InterPro" id="IPR028884">
    <property type="entry name" value="Trm82"/>
</dbReference>
<evidence type="ECO:0000256" key="6">
    <source>
        <dbReference type="HAMAP-Rule" id="MF_03056"/>
    </source>
</evidence>
<feature type="repeat" description="WD" evidence="7">
    <location>
        <begin position="326"/>
        <end position="368"/>
    </location>
</feature>
<keyword evidence="10" id="KW-1185">Reference proteome</keyword>
<comment type="subcellular location">
    <subcellularLocation>
        <location evidence="1 6">Nucleus</location>
    </subcellularLocation>
</comment>
<dbReference type="Proteomes" id="UP000547976">
    <property type="component" value="Unassembled WGS sequence"/>
</dbReference>
<keyword evidence="4 6" id="KW-0677">Repeat</keyword>
<protein>
    <submittedName>
        <fullName evidence="9">tRNA (Guanine-N(7)-)-methyltransferase subunit trm82</fullName>
    </submittedName>
</protein>
<comment type="similarity">
    <text evidence="6">Belongs to the WD repeat TRM82 family.</text>
</comment>
<feature type="region of interest" description="Disordered" evidence="8">
    <location>
        <begin position="60"/>
        <end position="147"/>
    </location>
</feature>
<dbReference type="OrthoDB" id="339900at2759"/>
<evidence type="ECO:0000256" key="8">
    <source>
        <dbReference type="SAM" id="MobiDB-lite"/>
    </source>
</evidence>
<dbReference type="InterPro" id="IPR036322">
    <property type="entry name" value="WD40_repeat_dom_sf"/>
</dbReference>
<dbReference type="HAMAP" id="MF_03056">
    <property type="entry name" value="TRM82"/>
    <property type="match status" value="1"/>
</dbReference>
<evidence type="ECO:0000256" key="5">
    <source>
        <dbReference type="ARBA" id="ARBA00023242"/>
    </source>
</evidence>
<feature type="region of interest" description="Disordered" evidence="8">
    <location>
        <begin position="221"/>
        <end position="241"/>
    </location>
</feature>
<evidence type="ECO:0000256" key="2">
    <source>
        <dbReference type="ARBA" id="ARBA00022574"/>
    </source>
</evidence>
<accession>A0A8H5UVS8</accession>
<evidence type="ECO:0000256" key="3">
    <source>
        <dbReference type="ARBA" id="ARBA00022694"/>
    </source>
</evidence>
<name>A0A8H5UVS8_GIBSU</name>
<feature type="compositionally biased region" description="Basic and acidic residues" evidence="8">
    <location>
        <begin position="81"/>
        <end position="91"/>
    </location>
</feature>
<dbReference type="PANTHER" id="PTHR16288:SF0">
    <property type="entry name" value="TRNA (GUANINE-N(7)-)-METHYLTRANSFERASE NON-CATALYTIC SUBUNIT WDR4"/>
    <property type="match status" value="1"/>
</dbReference>
<keyword evidence="2 6" id="KW-0853">WD repeat</keyword>
<dbReference type="Gene3D" id="2.130.10.10">
    <property type="entry name" value="YVTN repeat-like/Quinoprotein amine dehydrogenase"/>
    <property type="match status" value="1"/>
</dbReference>
<comment type="function">
    <text evidence="6">Required for the formation of N(7)-methylguanine at position 46 (m7G46) in tRNA. In the complex, it is required to stabilize and induce conformational changes of the catalytic subunit.</text>
</comment>
<dbReference type="GO" id="GO:0106004">
    <property type="term" value="P:tRNA (guanine-N7)-methylation"/>
    <property type="evidence" value="ECO:0007669"/>
    <property type="project" value="UniProtKB-UniRule"/>
</dbReference>
<keyword evidence="9" id="KW-0808">Transferase</keyword>
<feature type="compositionally biased region" description="Low complexity" evidence="8">
    <location>
        <begin position="221"/>
        <end position="235"/>
    </location>
</feature>
<feature type="compositionally biased region" description="Basic and acidic residues" evidence="8">
    <location>
        <begin position="515"/>
        <end position="530"/>
    </location>
</feature>
<comment type="caution">
    <text evidence="9">The sequence shown here is derived from an EMBL/GenBank/DDBJ whole genome shotgun (WGS) entry which is preliminary data.</text>
</comment>
<evidence type="ECO:0000313" key="10">
    <source>
        <dbReference type="Proteomes" id="UP000547976"/>
    </source>
</evidence>
<dbReference type="PROSITE" id="PS50082">
    <property type="entry name" value="WD_REPEATS_2"/>
    <property type="match status" value="1"/>
</dbReference>
<dbReference type="SUPFAM" id="SSF50978">
    <property type="entry name" value="WD40 repeat-like"/>
    <property type="match status" value="1"/>
</dbReference>
<evidence type="ECO:0000313" key="9">
    <source>
        <dbReference type="EMBL" id="KAF5601127.1"/>
    </source>
</evidence>
<evidence type="ECO:0000256" key="1">
    <source>
        <dbReference type="ARBA" id="ARBA00004123"/>
    </source>
</evidence>
<dbReference type="InterPro" id="IPR001680">
    <property type="entry name" value="WD40_rpt"/>
</dbReference>
<evidence type="ECO:0000256" key="4">
    <source>
        <dbReference type="ARBA" id="ARBA00022737"/>
    </source>
</evidence>
<keyword evidence="9" id="KW-0489">Methyltransferase</keyword>
<dbReference type="PANTHER" id="PTHR16288">
    <property type="entry name" value="WD40 REPEAT PROTEIN 4"/>
    <property type="match status" value="1"/>
</dbReference>
<dbReference type="GeneID" id="59321401"/>
<sequence length="547" mass="60268">MKFPFNVVHVSGNVLFAARGGKIHSFSLEDGSHLSSWKHPDVDKVDAAVKAISGDILTEKPVTKTHTAEEEDGIGPPAKRQRTEEPKDETTPTKPEVQEDTQISEETKSEGKKKGGKKSKNRQNQQRAKNHNISRVPDSPVVTHLTSTPDNSHILAITGHDKAIWVFENDEEGSLNQISKRTLPKRPSDVVIAPDSQIIVADKFGDVYSLPLLYDPTLRTASTPAPAKPAYKPSANTTTVHSKRNLRALQEQQRQMELSTRTKNDSNSKAEGPDFEITLLLGHVSMLTALVIGESEGRRYILTADRDEHIRISRHFPQSYVIEGFCFGHTEFISSMVIPASRGDVLVSGGGDEDLFVWDWKSNKLLSKISILSLAQKILPEITKVAVSGLYSLVYPHDGSDLVYILAICQDISAIFSWQLTKNHALNHPAIIQLPGKPLSLSIKPANGNEAPKIVAALDPSGSTPARGLAIYSLTMTDEKLATSTIASVDDDDVESTELDVDEKIVRGLLYNTEPLRKQATEREEERGEEQMPEDQVMEEAGRGEEQ</sequence>
<gene>
    <name evidence="9" type="ORF">FSUBG_8290</name>
</gene>
<organism evidence="9 10">
    <name type="scientific">Gibberella subglutinans</name>
    <name type="common">Fusarium subglutinans</name>
    <dbReference type="NCBI Taxonomy" id="42677"/>
    <lineage>
        <taxon>Eukaryota</taxon>
        <taxon>Fungi</taxon>
        <taxon>Dikarya</taxon>
        <taxon>Ascomycota</taxon>
        <taxon>Pezizomycotina</taxon>
        <taxon>Sordariomycetes</taxon>
        <taxon>Hypocreomycetidae</taxon>
        <taxon>Hypocreales</taxon>
        <taxon>Nectriaceae</taxon>
        <taxon>Fusarium</taxon>
        <taxon>Fusarium fujikuroi species complex</taxon>
    </lineage>
</organism>
<evidence type="ECO:0000256" key="7">
    <source>
        <dbReference type="PROSITE-ProRule" id="PRU00221"/>
    </source>
</evidence>
<dbReference type="UniPathway" id="UPA00989"/>
<keyword evidence="5 6" id="KW-0539">Nucleus</keyword>
<dbReference type="GO" id="GO:0005634">
    <property type="term" value="C:nucleus"/>
    <property type="evidence" value="ECO:0007669"/>
    <property type="project" value="UniProtKB-SubCell"/>
</dbReference>
<comment type="pathway">
    <text evidence="6">tRNA modification; N(7)-methylguanine-tRNA biosynthesis.</text>
</comment>
<feature type="compositionally biased region" description="Polar residues" evidence="8">
    <location>
        <begin position="122"/>
        <end position="133"/>
    </location>
</feature>
<reference evidence="9 10" key="1">
    <citation type="submission" date="2020-05" db="EMBL/GenBank/DDBJ databases">
        <title>Identification and distribution of gene clusters putatively required for synthesis of sphingolipid metabolism inhibitors in phylogenetically diverse species of the filamentous fungus Fusarium.</title>
        <authorList>
            <person name="Kim H.-S."/>
            <person name="Busman M."/>
            <person name="Brown D.W."/>
            <person name="Divon H."/>
            <person name="Uhlig S."/>
            <person name="Proctor R.H."/>
        </authorList>
    </citation>
    <scope>NUCLEOTIDE SEQUENCE [LARGE SCALE GENOMIC DNA]</scope>
    <source>
        <strain evidence="9 10">NRRL 66333</strain>
    </source>
</reference>
<dbReference type="GO" id="GO:0008168">
    <property type="term" value="F:methyltransferase activity"/>
    <property type="evidence" value="ECO:0007669"/>
    <property type="project" value="UniProtKB-KW"/>
</dbReference>
<dbReference type="InterPro" id="IPR015943">
    <property type="entry name" value="WD40/YVTN_repeat-like_dom_sf"/>
</dbReference>